<evidence type="ECO:0000256" key="2">
    <source>
        <dbReference type="ARBA" id="ARBA00006727"/>
    </source>
</evidence>
<evidence type="ECO:0000256" key="4">
    <source>
        <dbReference type="SAM" id="Phobius"/>
    </source>
</evidence>
<keyword evidence="4" id="KW-0812">Transmembrane</keyword>
<keyword evidence="4" id="KW-1133">Transmembrane helix</keyword>
<evidence type="ECO:0000313" key="6">
    <source>
        <dbReference type="Proteomes" id="UP000706124"/>
    </source>
</evidence>
<feature type="compositionally biased region" description="Basic and acidic residues" evidence="3">
    <location>
        <begin position="9"/>
        <end position="21"/>
    </location>
</feature>
<dbReference type="PANTHER" id="PTHR11360">
    <property type="entry name" value="MONOCARBOXYLATE TRANSPORTER"/>
    <property type="match status" value="1"/>
</dbReference>
<proteinExistence type="inferred from homology"/>
<name>A0A9P7MK69_9HYPO</name>
<feature type="transmembrane region" description="Helical" evidence="4">
    <location>
        <begin position="427"/>
        <end position="448"/>
    </location>
</feature>
<feature type="transmembrane region" description="Helical" evidence="4">
    <location>
        <begin position="280"/>
        <end position="303"/>
    </location>
</feature>
<dbReference type="InterPro" id="IPR050327">
    <property type="entry name" value="Proton-linked_MCT"/>
</dbReference>
<comment type="subcellular location">
    <subcellularLocation>
        <location evidence="1">Membrane</location>
        <topology evidence="1">Multi-pass membrane protein</topology>
    </subcellularLocation>
</comment>
<dbReference type="Pfam" id="PF07690">
    <property type="entry name" value="MFS_1"/>
    <property type="match status" value="1"/>
</dbReference>
<evidence type="ECO:0000313" key="5">
    <source>
        <dbReference type="EMBL" id="KAG5948950.1"/>
    </source>
</evidence>
<feature type="transmembrane region" description="Helical" evidence="4">
    <location>
        <begin position="206"/>
        <end position="225"/>
    </location>
</feature>
<dbReference type="Gene3D" id="1.20.1250.20">
    <property type="entry name" value="MFS general substrate transporter like domains"/>
    <property type="match status" value="2"/>
</dbReference>
<keyword evidence="6" id="KW-1185">Reference proteome</keyword>
<organism evidence="5 6">
    <name type="scientific">Claviceps pazoutovae</name>
    <dbReference type="NCBI Taxonomy" id="1649127"/>
    <lineage>
        <taxon>Eukaryota</taxon>
        <taxon>Fungi</taxon>
        <taxon>Dikarya</taxon>
        <taxon>Ascomycota</taxon>
        <taxon>Pezizomycotina</taxon>
        <taxon>Sordariomycetes</taxon>
        <taxon>Hypocreomycetidae</taxon>
        <taxon>Hypocreales</taxon>
        <taxon>Clavicipitaceae</taxon>
        <taxon>Claviceps</taxon>
    </lineage>
</organism>
<accession>A0A9P7MK69</accession>
<feature type="region of interest" description="Disordered" evidence="3">
    <location>
        <begin position="1"/>
        <end position="21"/>
    </location>
</feature>
<feature type="transmembrane region" description="Helical" evidence="4">
    <location>
        <begin position="315"/>
        <end position="337"/>
    </location>
</feature>
<feature type="transmembrane region" description="Helical" evidence="4">
    <location>
        <begin position="146"/>
        <end position="164"/>
    </location>
</feature>
<gene>
    <name evidence="5" type="ORF">E4U60_000059</name>
</gene>
<reference evidence="5 6" key="1">
    <citation type="journal article" date="2020" name="bioRxiv">
        <title>Whole genome comparisons of ergot fungi reveals the divergence and evolution of species within the genus Claviceps are the result of varying mechanisms driving genome evolution and host range expansion.</title>
        <authorList>
            <person name="Wyka S.A."/>
            <person name="Mondo S.J."/>
            <person name="Liu M."/>
            <person name="Dettman J."/>
            <person name="Nalam V."/>
            <person name="Broders K.D."/>
        </authorList>
    </citation>
    <scope>NUCLEOTIDE SEQUENCE [LARGE SCALE GENOMIC DNA]</scope>
    <source>
        <strain evidence="5 6">CCC 1485</strain>
    </source>
</reference>
<protein>
    <submittedName>
        <fullName evidence="5">Uncharacterized protein</fullName>
    </submittedName>
</protein>
<dbReference type="OrthoDB" id="2213137at2759"/>
<dbReference type="AlphaFoldDB" id="A0A9P7MK69"/>
<dbReference type="InterPro" id="IPR011701">
    <property type="entry name" value="MFS"/>
</dbReference>
<evidence type="ECO:0000256" key="1">
    <source>
        <dbReference type="ARBA" id="ARBA00004141"/>
    </source>
</evidence>
<feature type="transmembrane region" description="Helical" evidence="4">
    <location>
        <begin position="81"/>
        <end position="104"/>
    </location>
</feature>
<comment type="caution">
    <text evidence="5">The sequence shown here is derived from an EMBL/GenBank/DDBJ whole genome shotgun (WGS) entry which is preliminary data.</text>
</comment>
<evidence type="ECO:0000256" key="3">
    <source>
        <dbReference type="SAM" id="MobiDB-lite"/>
    </source>
</evidence>
<feature type="transmembrane region" description="Helical" evidence="4">
    <location>
        <begin position="46"/>
        <end position="69"/>
    </location>
</feature>
<dbReference type="PANTHER" id="PTHR11360:SF287">
    <property type="entry name" value="MFS MONOCARBOXYLATE TRANSPORTER"/>
    <property type="match status" value="1"/>
</dbReference>
<feature type="transmembrane region" description="Helical" evidence="4">
    <location>
        <begin position="343"/>
        <end position="365"/>
    </location>
</feature>
<dbReference type="SUPFAM" id="SSF103473">
    <property type="entry name" value="MFS general substrate transporter"/>
    <property type="match status" value="1"/>
</dbReference>
<dbReference type="GO" id="GO:0022857">
    <property type="term" value="F:transmembrane transporter activity"/>
    <property type="evidence" value="ECO:0007669"/>
    <property type="project" value="InterPro"/>
</dbReference>
<dbReference type="EMBL" id="SRPO01000010">
    <property type="protein sequence ID" value="KAG5948950.1"/>
    <property type="molecule type" value="Genomic_DNA"/>
</dbReference>
<feature type="transmembrane region" description="Helical" evidence="4">
    <location>
        <begin position="176"/>
        <end position="194"/>
    </location>
</feature>
<sequence>MTSTPSACPEEKEKGVSSLNTEERVEELKSLDNWTLRPADRGAHAWLFLCASFLMEGLALGFPGAYGVFQSYYSTHEPFVGASGLPAVATCATGIFYLGMPVTMSIQRLYPNLTRWAPLAGILLMSLSLVAASFSTKVTHLIGTQGVLFGIGSSFAYCPCVAYVNEWFIKRKGTAYGIMWSGTGLSGSILPFVLNSMLRAWGFRTTLRVWAAAFLVITLPLVYFIKPRLPPQLARPSKRNPLDFRFTLSRTFMLHQLANIVQGLGSFLPSIFLPTYAASVLGAGGTASAVTILLMSLGTTVACPAMGWLTDRLQVTTCLFIATFGAAVSTFFLWGFSTSFGLFLVYCGCYGMFAGSYTTAWTGLMRQVTTDKDMSSVYDCDAVDPAMVLSVMATGRGIGGVLSGPLSEALIRGMPWKGEALAAYGSGYGPLIVFTGVTAALSGLVLPWRYMGWIR</sequence>
<dbReference type="Proteomes" id="UP000706124">
    <property type="component" value="Unassembled WGS sequence"/>
</dbReference>
<keyword evidence="4" id="KW-0472">Membrane</keyword>
<comment type="similarity">
    <text evidence="2">Belongs to the major facilitator superfamily. Monocarboxylate porter (TC 2.A.1.13) family.</text>
</comment>
<dbReference type="InterPro" id="IPR036259">
    <property type="entry name" value="MFS_trans_sf"/>
</dbReference>
<dbReference type="GO" id="GO:0016020">
    <property type="term" value="C:membrane"/>
    <property type="evidence" value="ECO:0007669"/>
    <property type="project" value="UniProtKB-SubCell"/>
</dbReference>
<feature type="transmembrane region" description="Helical" evidence="4">
    <location>
        <begin position="116"/>
        <end position="134"/>
    </location>
</feature>